<protein>
    <submittedName>
        <fullName evidence="1">Uncharacterized protein</fullName>
    </submittedName>
</protein>
<name>A0A815U6C9_9BILA</name>
<dbReference type="EMBL" id="CAJNOO010012922">
    <property type="protein sequence ID" value="CAF1509802.1"/>
    <property type="molecule type" value="Genomic_DNA"/>
</dbReference>
<organism evidence="1 2">
    <name type="scientific">Rotaria sordida</name>
    <dbReference type="NCBI Taxonomy" id="392033"/>
    <lineage>
        <taxon>Eukaryota</taxon>
        <taxon>Metazoa</taxon>
        <taxon>Spiralia</taxon>
        <taxon>Gnathifera</taxon>
        <taxon>Rotifera</taxon>
        <taxon>Eurotatoria</taxon>
        <taxon>Bdelloidea</taxon>
        <taxon>Philodinida</taxon>
        <taxon>Philodinidae</taxon>
        <taxon>Rotaria</taxon>
    </lineage>
</organism>
<reference evidence="1" key="1">
    <citation type="submission" date="2021-02" db="EMBL/GenBank/DDBJ databases">
        <authorList>
            <person name="Nowell W R."/>
        </authorList>
    </citation>
    <scope>NUCLEOTIDE SEQUENCE</scope>
</reference>
<feature type="non-terminal residue" evidence="1">
    <location>
        <position position="34"/>
    </location>
</feature>
<dbReference type="Proteomes" id="UP000663882">
    <property type="component" value="Unassembled WGS sequence"/>
</dbReference>
<proteinExistence type="predicted"/>
<dbReference type="AlphaFoldDB" id="A0A815U6C9"/>
<gene>
    <name evidence="1" type="ORF">RFH988_LOCUS39038</name>
</gene>
<accession>A0A815U6C9</accession>
<evidence type="ECO:0000313" key="2">
    <source>
        <dbReference type="Proteomes" id="UP000663882"/>
    </source>
</evidence>
<sequence>MNADALISSSSSSSPQLIQINRQIVQCRLAIYYD</sequence>
<evidence type="ECO:0000313" key="1">
    <source>
        <dbReference type="EMBL" id="CAF1509802.1"/>
    </source>
</evidence>
<comment type="caution">
    <text evidence="1">The sequence shown here is derived from an EMBL/GenBank/DDBJ whole genome shotgun (WGS) entry which is preliminary data.</text>
</comment>